<comment type="similarity">
    <text evidence="1">Belongs to the sulfotransferase 1 family.</text>
</comment>
<evidence type="ECO:0000313" key="4">
    <source>
        <dbReference type="EMBL" id="KRT80645.1"/>
    </source>
</evidence>
<dbReference type="GO" id="GO:0008146">
    <property type="term" value="F:sulfotransferase activity"/>
    <property type="evidence" value="ECO:0007669"/>
    <property type="project" value="InterPro"/>
</dbReference>
<dbReference type="AlphaFoldDB" id="A0A0T6B0K9"/>
<dbReference type="Proteomes" id="UP000051574">
    <property type="component" value="Unassembled WGS sequence"/>
</dbReference>
<dbReference type="Gene3D" id="3.40.50.300">
    <property type="entry name" value="P-loop containing nucleotide triphosphate hydrolases"/>
    <property type="match status" value="1"/>
</dbReference>
<name>A0A0T6B0K9_9SCAR</name>
<reference evidence="4 5" key="1">
    <citation type="submission" date="2015-09" db="EMBL/GenBank/DDBJ databases">
        <title>Draft genome of the scarab beetle Oryctes borbonicus.</title>
        <authorList>
            <person name="Meyer J.M."/>
            <person name="Markov G.V."/>
            <person name="Baskaran P."/>
            <person name="Herrmann M."/>
            <person name="Sommer R.J."/>
            <person name="Roedelsperger C."/>
        </authorList>
    </citation>
    <scope>NUCLEOTIDE SEQUENCE [LARGE SCALE GENOMIC DNA]</scope>
    <source>
        <strain evidence="4">OB123</strain>
        <tissue evidence="4">Whole animal</tissue>
    </source>
</reference>
<dbReference type="InterPro" id="IPR027417">
    <property type="entry name" value="P-loop_NTPase"/>
</dbReference>
<dbReference type="EMBL" id="LJIG01016423">
    <property type="protein sequence ID" value="KRT80645.1"/>
    <property type="molecule type" value="Genomic_DNA"/>
</dbReference>
<evidence type="ECO:0000256" key="2">
    <source>
        <dbReference type="ARBA" id="ARBA00022679"/>
    </source>
</evidence>
<dbReference type="Pfam" id="PF00685">
    <property type="entry name" value="Sulfotransfer_1"/>
    <property type="match status" value="1"/>
</dbReference>
<dbReference type="SUPFAM" id="SSF52540">
    <property type="entry name" value="P-loop containing nucleoside triphosphate hydrolases"/>
    <property type="match status" value="1"/>
</dbReference>
<dbReference type="PANTHER" id="PTHR11783">
    <property type="entry name" value="SULFOTRANSFERASE SULT"/>
    <property type="match status" value="1"/>
</dbReference>
<proteinExistence type="inferred from homology"/>
<feature type="domain" description="Sulfotransferase" evidence="3">
    <location>
        <begin position="1"/>
        <end position="196"/>
    </location>
</feature>
<sequence>MKSRRLIKTHLPWKYLPLQIQNQSTKAKLIHVIRNPKDICVSFHHHTRVLEGARGTLDDFFKLFMAGKVVYGPFWDNVMSYWNRRHLSNLLIIRYEDMKKDLPSVIRKVAKFLDKEIRDDQMEKLTKHLSFEEMKKNAAVNFEGHVSCIKECMGSDYTATGSFMRAGQAGNYKAEMTKEMIDIMDKWIEENTAGTGLTFNIP</sequence>
<accession>A0A0T6B0K9</accession>
<dbReference type="OrthoDB" id="205623at2759"/>
<gene>
    <name evidence="4" type="ORF">AMK59_5912</name>
</gene>
<organism evidence="4 5">
    <name type="scientific">Oryctes borbonicus</name>
    <dbReference type="NCBI Taxonomy" id="1629725"/>
    <lineage>
        <taxon>Eukaryota</taxon>
        <taxon>Metazoa</taxon>
        <taxon>Ecdysozoa</taxon>
        <taxon>Arthropoda</taxon>
        <taxon>Hexapoda</taxon>
        <taxon>Insecta</taxon>
        <taxon>Pterygota</taxon>
        <taxon>Neoptera</taxon>
        <taxon>Endopterygota</taxon>
        <taxon>Coleoptera</taxon>
        <taxon>Polyphaga</taxon>
        <taxon>Scarabaeiformia</taxon>
        <taxon>Scarabaeidae</taxon>
        <taxon>Dynastinae</taxon>
        <taxon>Oryctes</taxon>
    </lineage>
</organism>
<evidence type="ECO:0000313" key="5">
    <source>
        <dbReference type="Proteomes" id="UP000051574"/>
    </source>
</evidence>
<dbReference type="InterPro" id="IPR000863">
    <property type="entry name" value="Sulfotransferase_dom"/>
</dbReference>
<evidence type="ECO:0000259" key="3">
    <source>
        <dbReference type="Pfam" id="PF00685"/>
    </source>
</evidence>
<evidence type="ECO:0000256" key="1">
    <source>
        <dbReference type="ARBA" id="ARBA00005771"/>
    </source>
</evidence>
<protein>
    <recommendedName>
        <fullName evidence="3">Sulfotransferase domain-containing protein</fullName>
    </recommendedName>
</protein>
<keyword evidence="2" id="KW-0808">Transferase</keyword>
<comment type="caution">
    <text evidence="4">The sequence shown here is derived from an EMBL/GenBank/DDBJ whole genome shotgun (WGS) entry which is preliminary data.</text>
</comment>
<keyword evidence="5" id="KW-1185">Reference proteome</keyword>